<evidence type="ECO:0000313" key="2">
    <source>
        <dbReference type="Proteomes" id="UP000000311"/>
    </source>
</evidence>
<sequence>EWNILKKAFENPFFSFESKVDHVAIPALQKEIEQTFGFVFYREADITYNEELDPVVYKTIIAHLIAHGMIQKYTGNLFRPTYLWSRTLIEGFNIFWQEY</sequence>
<dbReference type="EMBL" id="GL439208">
    <property type="protein sequence ID" value="EFN67620.1"/>
    <property type="molecule type" value="Genomic_DNA"/>
</dbReference>
<dbReference type="InterPro" id="IPR027268">
    <property type="entry name" value="Peptidase_M4/M1_CTD_sf"/>
</dbReference>
<dbReference type="OrthoDB" id="7699989at2759"/>
<protein>
    <submittedName>
        <fullName evidence="1">Uncharacterized protein</fullName>
    </submittedName>
</protein>
<organism evidence="2">
    <name type="scientific">Camponotus floridanus</name>
    <name type="common">Florida carpenter ant</name>
    <dbReference type="NCBI Taxonomy" id="104421"/>
    <lineage>
        <taxon>Eukaryota</taxon>
        <taxon>Metazoa</taxon>
        <taxon>Ecdysozoa</taxon>
        <taxon>Arthropoda</taxon>
        <taxon>Hexapoda</taxon>
        <taxon>Insecta</taxon>
        <taxon>Pterygota</taxon>
        <taxon>Neoptera</taxon>
        <taxon>Endopterygota</taxon>
        <taxon>Hymenoptera</taxon>
        <taxon>Apocrita</taxon>
        <taxon>Aculeata</taxon>
        <taxon>Formicoidea</taxon>
        <taxon>Formicidae</taxon>
        <taxon>Formicinae</taxon>
        <taxon>Camponotus</taxon>
    </lineage>
</organism>
<dbReference type="Gene3D" id="1.10.390.10">
    <property type="entry name" value="Neutral Protease Domain 2"/>
    <property type="match status" value="1"/>
</dbReference>
<feature type="non-terminal residue" evidence="1">
    <location>
        <position position="99"/>
    </location>
</feature>
<dbReference type="Proteomes" id="UP000000311">
    <property type="component" value="Unassembled WGS sequence"/>
</dbReference>
<keyword evidence="2" id="KW-1185">Reference proteome</keyword>
<dbReference type="AlphaFoldDB" id="E2AG19"/>
<dbReference type="STRING" id="104421.E2AG19"/>
<accession>E2AG19</accession>
<reference evidence="1 2" key="1">
    <citation type="journal article" date="2010" name="Science">
        <title>Genomic comparison of the ants Camponotus floridanus and Harpegnathos saltator.</title>
        <authorList>
            <person name="Bonasio R."/>
            <person name="Zhang G."/>
            <person name="Ye C."/>
            <person name="Mutti N.S."/>
            <person name="Fang X."/>
            <person name="Qin N."/>
            <person name="Donahue G."/>
            <person name="Yang P."/>
            <person name="Li Q."/>
            <person name="Li C."/>
            <person name="Zhang P."/>
            <person name="Huang Z."/>
            <person name="Berger S.L."/>
            <person name="Reinberg D."/>
            <person name="Wang J."/>
            <person name="Liebig J."/>
        </authorList>
    </citation>
    <scope>NUCLEOTIDE SEQUENCE [LARGE SCALE GENOMIC DNA]</scope>
    <source>
        <strain evidence="2">C129</strain>
    </source>
</reference>
<name>E2AG19_CAMFO</name>
<feature type="non-terminal residue" evidence="1">
    <location>
        <position position="1"/>
    </location>
</feature>
<evidence type="ECO:0000313" key="1">
    <source>
        <dbReference type="EMBL" id="EFN67620.1"/>
    </source>
</evidence>
<dbReference type="InParanoid" id="E2AG19"/>
<proteinExistence type="predicted"/>
<gene>
    <name evidence="1" type="ORF">EAG_12337</name>
</gene>